<accession>Q0FTJ8</accession>
<dbReference type="AlphaFoldDB" id="Q0FTJ8"/>
<protein>
    <recommendedName>
        <fullName evidence="3">Phosphoadenosine phosphosulfate reductase</fullName>
    </recommendedName>
</protein>
<proteinExistence type="predicted"/>
<name>Q0FTJ8_SALBH</name>
<keyword evidence="2" id="KW-1185">Reference proteome</keyword>
<dbReference type="STRING" id="314265.R2601_25986"/>
<dbReference type="HOGENOM" id="CLU_077391_0_0_5"/>
<dbReference type="RefSeq" id="WP_007800875.1">
    <property type="nucleotide sequence ID" value="NZ_DS022276.1"/>
</dbReference>
<gene>
    <name evidence="1" type="ORF">R2601_25986</name>
</gene>
<comment type="caution">
    <text evidence="1">The sequence shown here is derived from an EMBL/GenBank/DDBJ whole genome shotgun (WGS) entry which is preliminary data.</text>
</comment>
<dbReference type="OrthoDB" id="7840273at2"/>
<evidence type="ECO:0008006" key="3">
    <source>
        <dbReference type="Google" id="ProtNLM"/>
    </source>
</evidence>
<sequence>MQDQTDLSAVDLSGLERKQWIRQISEIGDTDGFTEPLGAQHHAVFVERGDTLLVSFESVPGIDALSETATPLGWEMARECDWSTLSVLCTADTWFRDEAVYTFFDQLLDDGFFDDFETVLFYGAGPCGYAAAAYSVTAPGARVVMLQPQATLDPRVTEWDERFVEMRRTDFTSRFGYAPDMLDAAQRGYVLYDPRERFDAMHSALFARPNVDRFRLPFMGSALQGDLLDLELLVPLLTAAAEDRLDRLSFARMMRARRDHTPYLRKLLMRLEGDGRMALAERLCENVTQRMDAPRFRRRLDALRTMRAQEQDAQDEQVAAEA</sequence>
<dbReference type="eggNOG" id="ENOG502Z8DR">
    <property type="taxonomic scope" value="Bacteria"/>
</dbReference>
<dbReference type="EMBL" id="AATQ01000006">
    <property type="protein sequence ID" value="EAU47454.1"/>
    <property type="molecule type" value="Genomic_DNA"/>
</dbReference>
<evidence type="ECO:0000313" key="1">
    <source>
        <dbReference type="EMBL" id="EAU47454.1"/>
    </source>
</evidence>
<organism evidence="1 2">
    <name type="scientific">Salipiger bermudensis (strain DSM 26914 / JCM 13377 / KCTC 12554 / HTCC2601)</name>
    <name type="common">Pelagibaca bermudensis</name>
    <dbReference type="NCBI Taxonomy" id="314265"/>
    <lineage>
        <taxon>Bacteria</taxon>
        <taxon>Pseudomonadati</taxon>
        <taxon>Pseudomonadota</taxon>
        <taxon>Alphaproteobacteria</taxon>
        <taxon>Rhodobacterales</taxon>
        <taxon>Roseobacteraceae</taxon>
        <taxon>Salipiger</taxon>
    </lineage>
</organism>
<dbReference type="Proteomes" id="UP000006230">
    <property type="component" value="Unassembled WGS sequence"/>
</dbReference>
<evidence type="ECO:0000313" key="2">
    <source>
        <dbReference type="Proteomes" id="UP000006230"/>
    </source>
</evidence>
<reference evidence="1 2" key="1">
    <citation type="journal article" date="2010" name="J. Bacteriol.">
        <title>Genome sequences of Pelagibaca bermudensis HTCC2601T and Maritimibacter alkaliphilus HTCC2654T, the type strains of two marine Roseobacter genera.</title>
        <authorList>
            <person name="Thrash J.C."/>
            <person name="Cho J.C."/>
            <person name="Ferriera S."/>
            <person name="Johnson J."/>
            <person name="Vergin K.L."/>
            <person name="Giovannoni S.J."/>
        </authorList>
    </citation>
    <scope>NUCLEOTIDE SEQUENCE [LARGE SCALE GENOMIC DNA]</scope>
    <source>
        <strain evidence="2">DSM 26914 / JCM 13377 / KCTC 12554 / HTCC2601</strain>
    </source>
</reference>